<evidence type="ECO:0000313" key="14">
    <source>
        <dbReference type="Proteomes" id="UP000193380"/>
    </source>
</evidence>
<dbReference type="PaxDb" id="8022-A0A060XF26"/>
<keyword evidence="5" id="KW-0863">Zinc-finger</keyword>
<dbReference type="Pfam" id="PF00096">
    <property type="entry name" value="zf-C2H2"/>
    <property type="match status" value="3"/>
</dbReference>
<keyword evidence="3" id="KW-0479">Metal-binding</keyword>
<evidence type="ECO:0000256" key="6">
    <source>
        <dbReference type="ARBA" id="ARBA00022833"/>
    </source>
</evidence>
<gene>
    <name evidence="13" type="ORF">GSONMT00045758001</name>
</gene>
<keyword evidence="6" id="KW-0862">Zinc</keyword>
<dbReference type="GO" id="GO:0008270">
    <property type="term" value="F:zinc ion binding"/>
    <property type="evidence" value="ECO:0007669"/>
    <property type="project" value="UniProtKB-KW"/>
</dbReference>
<dbReference type="PANTHER" id="PTHR14196:SF12">
    <property type="entry name" value="ZINC FINGER PROTEIN 208-LIKE"/>
    <property type="match status" value="1"/>
</dbReference>
<feature type="compositionally biased region" description="Basic and acidic residues" evidence="11">
    <location>
        <begin position="180"/>
        <end position="189"/>
    </location>
</feature>
<evidence type="ECO:0000256" key="1">
    <source>
        <dbReference type="ARBA" id="ARBA00004123"/>
    </source>
</evidence>
<dbReference type="InterPro" id="IPR036236">
    <property type="entry name" value="Znf_C2H2_sf"/>
</dbReference>
<evidence type="ECO:0000256" key="10">
    <source>
        <dbReference type="ARBA" id="ARBA00023242"/>
    </source>
</evidence>
<accession>A0A060XF26</accession>
<comment type="subcellular location">
    <subcellularLocation>
        <location evidence="1">Nucleus</location>
    </subcellularLocation>
</comment>
<sequence>MSRIPGPMWNSKALHEQLASIMGALTNAAVADICEVVDEGYAILQLEISRSYKENEDLKKKLHLIESIIARGIDGKAGTQAVVTEPVLLGEGLHPKLSQQEDTCHKSNGITITSGDCYFVEEEEEEELPDVVLIKDEDSEDSDTHEEGVNVSSVGGDSVAPHTSPNARKEGNSPAQFRSRKIDWQRNEDNSIFQGEQRKETLKHNLKRPASRLSIGKRVILGPQYTLHETPNQPGSSGHLGGNGMETAELVCSYASKTESDVLVVHPEPPLVPSVSAVTFNSQVGTHSDRRDIDMIDSQPIELEMDMCSTWNKQAKPEITFSQLQQNLENISGMSPDHCQLTQGMNTASNFDGPDMMSFAMYEKQSNHPQWSEVQGSADSREKRFVCPFCHKCLMTSQNLEVHMRIHTGERPFSCAQCGKRFTQSAHLKTHQSVHTGERPFACTLCGKSFIVKYSLTLHLKKHHSNVRPL</sequence>
<comment type="similarity">
    <text evidence="2">Belongs to the krueppel C2H2-type zinc-finger protein family.</text>
</comment>
<dbReference type="GO" id="GO:0005634">
    <property type="term" value="C:nucleus"/>
    <property type="evidence" value="ECO:0007669"/>
    <property type="project" value="UniProtKB-SubCell"/>
</dbReference>
<proteinExistence type="inferred from homology"/>
<dbReference type="FunFam" id="3.30.160.60:FF:000508">
    <property type="entry name" value="Myeloid zinc finger 1"/>
    <property type="match status" value="1"/>
</dbReference>
<evidence type="ECO:0000256" key="7">
    <source>
        <dbReference type="ARBA" id="ARBA00023015"/>
    </source>
</evidence>
<evidence type="ECO:0000256" key="9">
    <source>
        <dbReference type="ARBA" id="ARBA00023163"/>
    </source>
</evidence>
<keyword evidence="9" id="KW-0804">Transcription</keyword>
<dbReference type="STRING" id="8022.A0A060XF26"/>
<dbReference type="EMBL" id="FR905263">
    <property type="protein sequence ID" value="CDQ77817.1"/>
    <property type="molecule type" value="Genomic_DNA"/>
</dbReference>
<dbReference type="PROSITE" id="PS50157">
    <property type="entry name" value="ZINC_FINGER_C2H2_2"/>
    <property type="match status" value="3"/>
</dbReference>
<feature type="domain" description="C2H2-type" evidence="12">
    <location>
        <begin position="385"/>
        <end position="412"/>
    </location>
</feature>
<evidence type="ECO:0000313" key="13">
    <source>
        <dbReference type="EMBL" id="CDQ77817.1"/>
    </source>
</evidence>
<evidence type="ECO:0000256" key="2">
    <source>
        <dbReference type="ARBA" id="ARBA00006991"/>
    </source>
</evidence>
<keyword evidence="10" id="KW-0539">Nucleus</keyword>
<dbReference type="GO" id="GO:0000981">
    <property type="term" value="F:DNA-binding transcription factor activity, RNA polymerase II-specific"/>
    <property type="evidence" value="ECO:0007669"/>
    <property type="project" value="TreeGrafter"/>
</dbReference>
<feature type="domain" description="C2H2-type" evidence="12">
    <location>
        <begin position="441"/>
        <end position="469"/>
    </location>
</feature>
<dbReference type="FunFam" id="3.30.160.60:FF:002716">
    <property type="entry name" value="Zinc finger protein 212"/>
    <property type="match status" value="1"/>
</dbReference>
<dbReference type="InterPro" id="IPR050717">
    <property type="entry name" value="C2H2-ZF_Transcription_Reg"/>
</dbReference>
<name>A0A060XF26_ONCMY</name>
<keyword evidence="8" id="KW-0238">DNA-binding</keyword>
<dbReference type="Gene3D" id="3.30.160.60">
    <property type="entry name" value="Classic Zinc Finger"/>
    <property type="match status" value="3"/>
</dbReference>
<keyword evidence="4" id="KW-0677">Repeat</keyword>
<evidence type="ECO:0000256" key="5">
    <source>
        <dbReference type="ARBA" id="ARBA00022771"/>
    </source>
</evidence>
<evidence type="ECO:0000256" key="8">
    <source>
        <dbReference type="ARBA" id="ARBA00023125"/>
    </source>
</evidence>
<dbReference type="Proteomes" id="UP000193380">
    <property type="component" value="Chromosome 8"/>
</dbReference>
<organism evidence="13 14">
    <name type="scientific">Oncorhynchus mykiss</name>
    <name type="common">Rainbow trout</name>
    <name type="synonym">Salmo gairdneri</name>
    <dbReference type="NCBI Taxonomy" id="8022"/>
    <lineage>
        <taxon>Eukaryota</taxon>
        <taxon>Metazoa</taxon>
        <taxon>Chordata</taxon>
        <taxon>Craniata</taxon>
        <taxon>Vertebrata</taxon>
        <taxon>Euteleostomi</taxon>
        <taxon>Actinopterygii</taxon>
        <taxon>Neopterygii</taxon>
        <taxon>Teleostei</taxon>
        <taxon>Protacanthopterygii</taxon>
        <taxon>Salmoniformes</taxon>
        <taxon>Salmonidae</taxon>
        <taxon>Salmoninae</taxon>
        <taxon>Oncorhynchus</taxon>
    </lineage>
</organism>
<dbReference type="PROSITE" id="PS00028">
    <property type="entry name" value="ZINC_FINGER_C2H2_1"/>
    <property type="match status" value="3"/>
</dbReference>
<evidence type="ECO:0000256" key="3">
    <source>
        <dbReference type="ARBA" id="ARBA00022723"/>
    </source>
</evidence>
<evidence type="ECO:0000256" key="11">
    <source>
        <dbReference type="SAM" id="MobiDB-lite"/>
    </source>
</evidence>
<feature type="region of interest" description="Disordered" evidence="11">
    <location>
        <begin position="138"/>
        <end position="206"/>
    </location>
</feature>
<feature type="domain" description="C2H2-type" evidence="12">
    <location>
        <begin position="413"/>
        <end position="440"/>
    </location>
</feature>
<protein>
    <recommendedName>
        <fullName evidence="12">C2H2-type domain-containing protein</fullName>
    </recommendedName>
</protein>
<dbReference type="GO" id="GO:0042802">
    <property type="term" value="F:identical protein binding"/>
    <property type="evidence" value="ECO:0007669"/>
    <property type="project" value="UniProtKB-ARBA"/>
</dbReference>
<evidence type="ECO:0000256" key="4">
    <source>
        <dbReference type="ARBA" id="ARBA00022737"/>
    </source>
</evidence>
<dbReference type="FunFam" id="3.30.160.60:FF:000100">
    <property type="entry name" value="Zinc finger 45-like"/>
    <property type="match status" value="1"/>
</dbReference>
<dbReference type="SMART" id="SM00355">
    <property type="entry name" value="ZnF_C2H2"/>
    <property type="match status" value="3"/>
</dbReference>
<keyword evidence="7" id="KW-0805">Transcription regulation</keyword>
<dbReference type="PANTHER" id="PTHR14196">
    <property type="entry name" value="ODD-SKIPPED - RELATED"/>
    <property type="match status" value="1"/>
</dbReference>
<reference evidence="13 14" key="1">
    <citation type="journal article" date="2014" name="Nat. Commun.">
        <title>The rainbow trout genome provides novel insights into evolution after whole-genome duplication in vertebrates.</title>
        <authorList>
            <person name="Berthelot C."/>
            <person name="Brunet F."/>
            <person name="Chalopin D."/>
            <person name="Juanchich A."/>
            <person name="Bernard M."/>
            <person name="Noel B."/>
            <person name="Bento P."/>
            <person name="Da Silva C."/>
            <person name="Labadie K."/>
            <person name="Alberti A."/>
            <person name="Aury J.M."/>
            <person name="Louis A."/>
            <person name="Dehais P."/>
            <person name="Bardou P."/>
            <person name="Montfort J."/>
            <person name="Klopp C."/>
            <person name="Cabau C."/>
            <person name="Gaspin C."/>
            <person name="Thorgaard G.H."/>
            <person name="Boussaha M."/>
            <person name="Quillet E."/>
            <person name="Guyomard R."/>
            <person name="Galiana D."/>
            <person name="Bobe J."/>
            <person name="Volff J.N."/>
            <person name="Genet C."/>
            <person name="Wincker P."/>
            <person name="Jaillon O."/>
            <person name="Roest Crollius H."/>
            <person name="Guiguen Y."/>
        </authorList>
    </citation>
    <scope>NUCLEOTIDE SEQUENCE [LARGE SCALE GENOMIC DNA]</scope>
</reference>
<feature type="compositionally biased region" description="Low complexity" evidence="11">
    <location>
        <begin position="149"/>
        <end position="159"/>
    </location>
</feature>
<dbReference type="GO" id="GO:0000977">
    <property type="term" value="F:RNA polymerase II transcription regulatory region sequence-specific DNA binding"/>
    <property type="evidence" value="ECO:0007669"/>
    <property type="project" value="TreeGrafter"/>
</dbReference>
<dbReference type="SUPFAM" id="SSF57667">
    <property type="entry name" value="beta-beta-alpha zinc fingers"/>
    <property type="match status" value="2"/>
</dbReference>
<evidence type="ECO:0000259" key="12">
    <source>
        <dbReference type="PROSITE" id="PS50157"/>
    </source>
</evidence>
<dbReference type="InterPro" id="IPR013087">
    <property type="entry name" value="Znf_C2H2_type"/>
</dbReference>
<dbReference type="AlphaFoldDB" id="A0A060XF26"/>